<sequence>MRFLKFTALAPLAALCLLSTEAPAAPIACQLAEVYACTAAGCQKSSPQANNLPAAVELNVKQKNLFSGLFGGEGILHSGDVYEDEKVLILHGRRALQTWTAVVDKTTGSYSGSVSQIGQSFTQFGTCTGIE</sequence>
<dbReference type="Proteomes" id="UP000094472">
    <property type="component" value="Unassembled WGS sequence"/>
</dbReference>
<evidence type="ECO:0000313" key="2">
    <source>
        <dbReference type="EMBL" id="ODR97670.1"/>
    </source>
</evidence>
<dbReference type="EMBL" id="LPWF01000025">
    <property type="protein sequence ID" value="ODR97670.1"/>
    <property type="molecule type" value="Genomic_DNA"/>
</dbReference>
<keyword evidence="1" id="KW-0732">Signal</keyword>
<proteinExistence type="predicted"/>
<feature type="chain" id="PRO_5009138699" evidence="1">
    <location>
        <begin position="25"/>
        <end position="131"/>
    </location>
</feature>
<evidence type="ECO:0000256" key="1">
    <source>
        <dbReference type="SAM" id="SignalP"/>
    </source>
</evidence>
<evidence type="ECO:0000313" key="3">
    <source>
        <dbReference type="Proteomes" id="UP000094472"/>
    </source>
</evidence>
<accession>A0A1E3VVW1</accession>
<comment type="caution">
    <text evidence="2">The sequence shown here is derived from an EMBL/GenBank/DDBJ whole genome shotgun (WGS) entry which is preliminary data.</text>
</comment>
<keyword evidence="3" id="KW-1185">Reference proteome</keyword>
<feature type="signal peptide" evidence="1">
    <location>
        <begin position="1"/>
        <end position="24"/>
    </location>
</feature>
<reference evidence="2 3" key="1">
    <citation type="journal article" date="2016" name="Environ. Microbiol.">
        <title>New Methyloceanibacter diversity from North Sea sediments includes methanotroph containing solely the soluble methane monooxygenase.</title>
        <authorList>
            <person name="Vekeman B."/>
            <person name="Kerckhof F.M."/>
            <person name="Cremers G."/>
            <person name="de Vos P."/>
            <person name="Vandamme P."/>
            <person name="Boon N."/>
            <person name="Op den Camp H.J."/>
            <person name="Heylen K."/>
        </authorList>
    </citation>
    <scope>NUCLEOTIDE SEQUENCE [LARGE SCALE GENOMIC DNA]</scope>
    <source>
        <strain evidence="2 3">R-67175</strain>
    </source>
</reference>
<name>A0A1E3VVW1_9HYPH</name>
<dbReference type="RefSeq" id="WP_069441757.1">
    <property type="nucleotide sequence ID" value="NZ_LPWF01000025.1"/>
</dbReference>
<organism evidence="2 3">
    <name type="scientific">Methyloceanibacter superfactus</name>
    <dbReference type="NCBI Taxonomy" id="1774969"/>
    <lineage>
        <taxon>Bacteria</taxon>
        <taxon>Pseudomonadati</taxon>
        <taxon>Pseudomonadota</taxon>
        <taxon>Alphaproteobacteria</taxon>
        <taxon>Hyphomicrobiales</taxon>
        <taxon>Hyphomicrobiaceae</taxon>
        <taxon>Methyloceanibacter</taxon>
    </lineage>
</organism>
<dbReference type="OrthoDB" id="8449499at2"/>
<gene>
    <name evidence="2" type="ORF">AUC69_11225</name>
</gene>
<dbReference type="AlphaFoldDB" id="A0A1E3VVW1"/>
<protein>
    <submittedName>
        <fullName evidence="2">Uncharacterized protein</fullName>
    </submittedName>
</protein>